<accession>A0AAV3S3Z9</accession>
<reference evidence="1 2" key="1">
    <citation type="submission" date="2024-01" db="EMBL/GenBank/DDBJ databases">
        <title>The complete chloroplast genome sequence of Lithospermum erythrorhizon: insights into the phylogenetic relationship among Boraginaceae species and the maternal lineages of purple gromwells.</title>
        <authorList>
            <person name="Okada T."/>
            <person name="Watanabe K."/>
        </authorList>
    </citation>
    <scope>NUCLEOTIDE SEQUENCE [LARGE SCALE GENOMIC DNA]</scope>
</reference>
<protein>
    <submittedName>
        <fullName evidence="1">Uncharacterized protein</fullName>
    </submittedName>
</protein>
<organism evidence="1 2">
    <name type="scientific">Lithospermum erythrorhizon</name>
    <name type="common">Purple gromwell</name>
    <name type="synonym">Lithospermum officinale var. erythrorhizon</name>
    <dbReference type="NCBI Taxonomy" id="34254"/>
    <lineage>
        <taxon>Eukaryota</taxon>
        <taxon>Viridiplantae</taxon>
        <taxon>Streptophyta</taxon>
        <taxon>Embryophyta</taxon>
        <taxon>Tracheophyta</taxon>
        <taxon>Spermatophyta</taxon>
        <taxon>Magnoliopsida</taxon>
        <taxon>eudicotyledons</taxon>
        <taxon>Gunneridae</taxon>
        <taxon>Pentapetalae</taxon>
        <taxon>asterids</taxon>
        <taxon>lamiids</taxon>
        <taxon>Boraginales</taxon>
        <taxon>Boraginaceae</taxon>
        <taxon>Boraginoideae</taxon>
        <taxon>Lithospermeae</taxon>
        <taxon>Lithospermum</taxon>
    </lineage>
</organism>
<evidence type="ECO:0000313" key="1">
    <source>
        <dbReference type="EMBL" id="GAA0187016.1"/>
    </source>
</evidence>
<dbReference type="Proteomes" id="UP001454036">
    <property type="component" value="Unassembled WGS sequence"/>
</dbReference>
<keyword evidence="2" id="KW-1185">Reference proteome</keyword>
<sequence>MEDAVSEDVVTQTIRTTYYPTYMSLFFARPSGFCTFDQTCYLSMRAPYNLAHHLLLENRPAVTIRSRECLFGDVEVTLGYFRRLNWTALVEACDFDLGFKIFFFLNHANEFEMIVVGHGNLEAVYEWARTYYKIM</sequence>
<name>A0AAV3S3Z9_LITER</name>
<dbReference type="EMBL" id="BAABME010014257">
    <property type="protein sequence ID" value="GAA0187016.1"/>
    <property type="molecule type" value="Genomic_DNA"/>
</dbReference>
<comment type="caution">
    <text evidence="1">The sequence shown here is derived from an EMBL/GenBank/DDBJ whole genome shotgun (WGS) entry which is preliminary data.</text>
</comment>
<evidence type="ECO:0000313" key="2">
    <source>
        <dbReference type="Proteomes" id="UP001454036"/>
    </source>
</evidence>
<gene>
    <name evidence="1" type="ORF">LIER_34304</name>
</gene>
<dbReference type="AlphaFoldDB" id="A0AAV3S3Z9"/>
<proteinExistence type="predicted"/>